<protein>
    <submittedName>
        <fullName evidence="1">Uncharacterized protein</fullName>
    </submittedName>
</protein>
<organism evidence="1 2">
    <name type="scientific">Alistipes shahii</name>
    <dbReference type="NCBI Taxonomy" id="328814"/>
    <lineage>
        <taxon>Bacteria</taxon>
        <taxon>Pseudomonadati</taxon>
        <taxon>Bacteroidota</taxon>
        <taxon>Bacteroidia</taxon>
        <taxon>Bacteroidales</taxon>
        <taxon>Rikenellaceae</taxon>
        <taxon>Alistipes</taxon>
    </lineage>
</organism>
<evidence type="ECO:0000313" key="1">
    <source>
        <dbReference type="EMBL" id="KAA2377167.1"/>
    </source>
</evidence>
<dbReference type="EMBL" id="VVXJ01000005">
    <property type="protein sequence ID" value="KAA2377167.1"/>
    <property type="molecule type" value="Genomic_DNA"/>
</dbReference>
<accession>A0A5B3GUF9</accession>
<sequence length="182" mass="20583">MKDIHHTCRCTGQQFTFKEWCAWLDNHEKAGQDSGKFVALSYNGFDFNIHDVCLTPNRPVRLFNHHCIVEVKTAQSPTGRWDYGLDVNLHNSGHHVGAGFVDDVQKGYPTEAAAILAALLDARKSAERELANCSGRSQSNLDNEDDEDGFIKDSTLARYIRNIIKQIDDQRRATAFKQLTLF</sequence>
<gene>
    <name evidence="1" type="ORF">F2Y07_03250</name>
</gene>
<evidence type="ECO:0000313" key="2">
    <source>
        <dbReference type="Proteomes" id="UP000322658"/>
    </source>
</evidence>
<dbReference type="RefSeq" id="WP_118406875.1">
    <property type="nucleotide sequence ID" value="NZ_CAUENT010000079.1"/>
</dbReference>
<comment type="caution">
    <text evidence="1">The sequence shown here is derived from an EMBL/GenBank/DDBJ whole genome shotgun (WGS) entry which is preliminary data.</text>
</comment>
<dbReference type="AlphaFoldDB" id="A0A5B3GUF9"/>
<name>A0A5B3GUF9_9BACT</name>
<reference evidence="1 2" key="1">
    <citation type="journal article" date="2019" name="Nat. Med.">
        <title>A library of human gut bacterial isolates paired with longitudinal multiomics data enables mechanistic microbiome research.</title>
        <authorList>
            <person name="Poyet M."/>
            <person name="Groussin M."/>
            <person name="Gibbons S.M."/>
            <person name="Avila-Pacheco J."/>
            <person name="Jiang X."/>
            <person name="Kearney S.M."/>
            <person name="Perrotta A.R."/>
            <person name="Berdy B."/>
            <person name="Zhao S."/>
            <person name="Lieberman T.D."/>
            <person name="Swanson P.K."/>
            <person name="Smith M."/>
            <person name="Roesemann S."/>
            <person name="Alexander J.E."/>
            <person name="Rich S.A."/>
            <person name="Livny J."/>
            <person name="Vlamakis H."/>
            <person name="Clish C."/>
            <person name="Bullock K."/>
            <person name="Deik A."/>
            <person name="Scott J."/>
            <person name="Pierce K.A."/>
            <person name="Xavier R.J."/>
            <person name="Alm E.J."/>
        </authorList>
    </citation>
    <scope>NUCLEOTIDE SEQUENCE [LARGE SCALE GENOMIC DNA]</scope>
    <source>
        <strain evidence="1 2">BIOML-A1</strain>
    </source>
</reference>
<dbReference type="Proteomes" id="UP000322658">
    <property type="component" value="Unassembled WGS sequence"/>
</dbReference>
<proteinExistence type="predicted"/>